<dbReference type="InterPro" id="IPR002037">
    <property type="entry name" value="Glyco_hydro_8"/>
</dbReference>
<reference evidence="7" key="1">
    <citation type="journal article" date="2019" name="Int. J. Syst. Evol. Microbiol.">
        <title>The Global Catalogue of Microorganisms (GCM) 10K type strain sequencing project: providing services to taxonomists for standard genome sequencing and annotation.</title>
        <authorList>
            <consortium name="The Broad Institute Genomics Platform"/>
            <consortium name="The Broad Institute Genome Sequencing Center for Infectious Disease"/>
            <person name="Wu L."/>
            <person name="Ma J."/>
        </authorList>
    </citation>
    <scope>NUCLEOTIDE SEQUENCE [LARGE SCALE GENOMIC DNA]</scope>
    <source>
        <strain evidence="7">JCM 16014</strain>
    </source>
</reference>
<feature type="chain" id="PRO_5045398448" evidence="5">
    <location>
        <begin position="34"/>
        <end position="669"/>
    </location>
</feature>
<evidence type="ECO:0000256" key="4">
    <source>
        <dbReference type="SAM" id="MobiDB-lite"/>
    </source>
</evidence>
<comment type="similarity">
    <text evidence="1">Belongs to the glycosyl hydrolase 8 (cellulase D) family.</text>
</comment>
<proteinExistence type="inferred from homology"/>
<dbReference type="PROSITE" id="PS51318">
    <property type="entry name" value="TAT"/>
    <property type="match status" value="1"/>
</dbReference>
<evidence type="ECO:0000256" key="2">
    <source>
        <dbReference type="ARBA" id="ARBA00022801"/>
    </source>
</evidence>
<gene>
    <name evidence="6" type="ORF">GCM10009839_24990</name>
</gene>
<evidence type="ECO:0000313" key="6">
    <source>
        <dbReference type="EMBL" id="GAA2025768.1"/>
    </source>
</evidence>
<keyword evidence="7" id="KW-1185">Reference proteome</keyword>
<dbReference type="EMBL" id="BAAAQN010000011">
    <property type="protein sequence ID" value="GAA2025768.1"/>
    <property type="molecule type" value="Genomic_DNA"/>
</dbReference>
<feature type="signal peptide" evidence="5">
    <location>
        <begin position="1"/>
        <end position="33"/>
    </location>
</feature>
<dbReference type="RefSeq" id="WP_344665704.1">
    <property type="nucleotide sequence ID" value="NZ_BAAAQN010000011.1"/>
</dbReference>
<dbReference type="PRINTS" id="PR00735">
    <property type="entry name" value="GLHYDRLASE8"/>
</dbReference>
<dbReference type="InterPro" id="IPR012341">
    <property type="entry name" value="6hp_glycosidase-like_sf"/>
</dbReference>
<dbReference type="Gene3D" id="2.60.120.260">
    <property type="entry name" value="Galactose-binding domain-like"/>
    <property type="match status" value="1"/>
</dbReference>
<keyword evidence="2 6" id="KW-0378">Hydrolase</keyword>
<feature type="region of interest" description="Disordered" evidence="4">
    <location>
        <begin position="649"/>
        <end position="669"/>
    </location>
</feature>
<name>A0ABP5FHA3_9ACTN</name>
<evidence type="ECO:0000256" key="1">
    <source>
        <dbReference type="ARBA" id="ARBA00009209"/>
    </source>
</evidence>
<dbReference type="InterPro" id="IPR006311">
    <property type="entry name" value="TAT_signal"/>
</dbReference>
<comment type="caution">
    <text evidence="6">The sequence shown here is derived from an EMBL/GenBank/DDBJ whole genome shotgun (WGS) entry which is preliminary data.</text>
</comment>
<evidence type="ECO:0000313" key="7">
    <source>
        <dbReference type="Proteomes" id="UP001500751"/>
    </source>
</evidence>
<dbReference type="GO" id="GO:0016787">
    <property type="term" value="F:hydrolase activity"/>
    <property type="evidence" value="ECO:0007669"/>
    <property type="project" value="UniProtKB-KW"/>
</dbReference>
<keyword evidence="5" id="KW-0732">Signal</keyword>
<sequence length="669" mass="68889">MSPRTRRTLSLGATISTLTLGLMTATASQSAHAAGPAHAFPSHQTYKVGVMPSASQAVRDAAVQKQYDSWKATYLVHGCATNEYYVSTKGDKDATNNGPVSEGQGYGMNIVPLMAGYDANAQAEFNGLWQLVKDHEDQYGMMQWQLDGKTCKYYSSGAPDGATDGDLDIGYGLILADKQWGGYQADALNWLSNFYAHNVAPDGHLKCEDDGPNTDTRPSDQMIDHLRAFAAYDSAHDWNKVITRTEAVDSSLVSNYSSAYGLLPDFVVGANATPQPAPAHYQENQPDNIVGYNSIRVPWHMGTDALLNGTAASFELSDATKWSNCAKQVSGANPGKVYPHLNLNCTGYNTTDLAEEAGDAIGPSAMAAGDQAWTDTIWSYLQTNPYGDGYFGESIKTLVMIVMAGDYWSPAASSTPPPANNFSVSDAPASGTVTAGSSVSSTVSTAVVSGSAESVSLTASGLPSGATASFSPAGVTAGGGSTLTIATSASTASGTYPVTITATAPSATHTATFSLAVTGPGGGGGAIVNGGFESGSLTGWTVNSGSASAVSSPVHAGGFAALVGAGAETNGLSKLSQKFTAPSGSSTLSLWYNVSCTDSSGGYATVLLVDNTSSSTTRVLNRVCTTGQGWKSASAALTAGHSYTVELESRDDGVSGTPTNAVYDDVTVS</sequence>
<dbReference type="Pfam" id="PF01270">
    <property type="entry name" value="Glyco_hydro_8"/>
    <property type="match status" value="1"/>
</dbReference>
<accession>A0ABP5FHA3</accession>
<dbReference type="SUPFAM" id="SSF48208">
    <property type="entry name" value="Six-hairpin glycosidases"/>
    <property type="match status" value="1"/>
</dbReference>
<protein>
    <submittedName>
        <fullName evidence="6">Glycosyl hydrolase family 8</fullName>
    </submittedName>
</protein>
<dbReference type="InterPro" id="IPR008928">
    <property type="entry name" value="6-hairpin_glycosidase_sf"/>
</dbReference>
<evidence type="ECO:0000256" key="3">
    <source>
        <dbReference type="ARBA" id="ARBA00023295"/>
    </source>
</evidence>
<dbReference type="Proteomes" id="UP001500751">
    <property type="component" value="Unassembled WGS sequence"/>
</dbReference>
<keyword evidence="3" id="KW-0326">Glycosidase</keyword>
<evidence type="ECO:0000256" key="5">
    <source>
        <dbReference type="SAM" id="SignalP"/>
    </source>
</evidence>
<dbReference type="Gene3D" id="1.50.10.10">
    <property type="match status" value="1"/>
</dbReference>
<organism evidence="6 7">
    <name type="scientific">Catenulispora yoronensis</name>
    <dbReference type="NCBI Taxonomy" id="450799"/>
    <lineage>
        <taxon>Bacteria</taxon>
        <taxon>Bacillati</taxon>
        <taxon>Actinomycetota</taxon>
        <taxon>Actinomycetes</taxon>
        <taxon>Catenulisporales</taxon>
        <taxon>Catenulisporaceae</taxon>
        <taxon>Catenulispora</taxon>
    </lineage>
</organism>